<reference evidence="2" key="1">
    <citation type="submission" date="2018-09" db="EMBL/GenBank/DDBJ databases">
        <title>Draft Genome Sequence of Mediterraneibacter sp. KCTC 15684.</title>
        <authorList>
            <person name="Kim J.S."/>
            <person name="Han K.I."/>
            <person name="Suh M.K."/>
            <person name="Lee K.C."/>
            <person name="Eom M.K."/>
            <person name="Lee J.H."/>
            <person name="Park S.H."/>
            <person name="Kang S.W."/>
            <person name="Park J.E."/>
            <person name="Oh B.S."/>
            <person name="Yu S.Y."/>
            <person name="Choi S.H."/>
            <person name="Lee D.H."/>
            <person name="Yoon H."/>
            <person name="Kim B."/>
            <person name="Yang S.J."/>
            <person name="Lee J.S."/>
        </authorList>
    </citation>
    <scope>NUCLEOTIDE SEQUENCE [LARGE SCALE GENOMIC DNA]</scope>
    <source>
        <strain evidence="2">KCTC 15684</strain>
    </source>
</reference>
<gene>
    <name evidence="1" type="ORF">KGMB01110_29050</name>
</gene>
<organism evidence="1 2">
    <name type="scientific">Mediterraneibacter butyricigenes</name>
    <dbReference type="NCBI Taxonomy" id="2316025"/>
    <lineage>
        <taxon>Bacteria</taxon>
        <taxon>Bacillati</taxon>
        <taxon>Bacillota</taxon>
        <taxon>Clostridia</taxon>
        <taxon>Lachnospirales</taxon>
        <taxon>Lachnospiraceae</taxon>
        <taxon>Mediterraneibacter</taxon>
    </lineage>
</organism>
<proteinExistence type="predicted"/>
<name>A0A391PF26_9FIRM</name>
<keyword evidence="2" id="KW-1185">Reference proteome</keyword>
<sequence>MEYKKYKKLCDKMVGMIRSGHFTHRRKLRESNGKGNVTVYAEQGIVLAEI</sequence>
<accession>A0A391PF26</accession>
<dbReference type="Proteomes" id="UP000265643">
    <property type="component" value="Unassembled WGS sequence"/>
</dbReference>
<dbReference type="EMBL" id="BHGK01000005">
    <property type="protein sequence ID" value="GCA68469.1"/>
    <property type="molecule type" value="Genomic_DNA"/>
</dbReference>
<evidence type="ECO:0000313" key="1">
    <source>
        <dbReference type="EMBL" id="GCA68469.1"/>
    </source>
</evidence>
<comment type="caution">
    <text evidence="1">The sequence shown here is derived from an EMBL/GenBank/DDBJ whole genome shotgun (WGS) entry which is preliminary data.</text>
</comment>
<dbReference type="RefSeq" id="WP_158555669.1">
    <property type="nucleotide sequence ID" value="NZ_BHGK01000005.1"/>
</dbReference>
<protein>
    <submittedName>
        <fullName evidence="1">Uncharacterized protein</fullName>
    </submittedName>
</protein>
<dbReference type="AlphaFoldDB" id="A0A391PF26"/>
<evidence type="ECO:0000313" key="2">
    <source>
        <dbReference type="Proteomes" id="UP000265643"/>
    </source>
</evidence>